<evidence type="ECO:0000313" key="5">
    <source>
        <dbReference type="EMBL" id="OCS87426.1"/>
    </source>
</evidence>
<dbReference type="Pfam" id="PF02623">
    <property type="entry name" value="FliW"/>
    <property type="match status" value="1"/>
</dbReference>
<evidence type="ECO:0000313" key="6">
    <source>
        <dbReference type="Proteomes" id="UP000093199"/>
    </source>
</evidence>
<dbReference type="HAMAP" id="MF_01185">
    <property type="entry name" value="FliW"/>
    <property type="match status" value="1"/>
</dbReference>
<keyword evidence="5" id="KW-0969">Cilium</keyword>
<dbReference type="Proteomes" id="UP000093199">
    <property type="component" value="Unassembled WGS sequence"/>
</dbReference>
<dbReference type="GO" id="GO:0005737">
    <property type="term" value="C:cytoplasm"/>
    <property type="evidence" value="ECO:0007669"/>
    <property type="project" value="UniProtKB-SubCell"/>
</dbReference>
<comment type="caution">
    <text evidence="5">The sequence shown here is derived from an EMBL/GenBank/DDBJ whole genome shotgun (WGS) entry which is preliminary data.</text>
</comment>
<organism evidence="5 6">
    <name type="scientific">Caryophanon tenue</name>
    <dbReference type="NCBI Taxonomy" id="33978"/>
    <lineage>
        <taxon>Bacteria</taxon>
        <taxon>Bacillati</taxon>
        <taxon>Bacillota</taxon>
        <taxon>Bacilli</taxon>
        <taxon>Bacillales</taxon>
        <taxon>Caryophanaceae</taxon>
        <taxon>Caryophanon</taxon>
    </lineage>
</organism>
<keyword evidence="4" id="KW-0143">Chaperone</keyword>
<gene>
    <name evidence="4" type="primary">fliW</name>
    <name evidence="5" type="ORF">A6M13_08900</name>
</gene>
<comment type="similarity">
    <text evidence="4">Belongs to the FliW family.</text>
</comment>
<dbReference type="GO" id="GO:0006417">
    <property type="term" value="P:regulation of translation"/>
    <property type="evidence" value="ECO:0007669"/>
    <property type="project" value="UniProtKB-KW"/>
</dbReference>
<evidence type="ECO:0000256" key="2">
    <source>
        <dbReference type="ARBA" id="ARBA00022795"/>
    </source>
</evidence>
<keyword evidence="1 4" id="KW-0963">Cytoplasm</keyword>
<keyword evidence="5" id="KW-0282">Flagellum</keyword>
<dbReference type="Gene3D" id="2.30.290.10">
    <property type="entry name" value="BH3618-like"/>
    <property type="match status" value="1"/>
</dbReference>
<keyword evidence="3 4" id="KW-0810">Translation regulation</keyword>
<dbReference type="InterPro" id="IPR024046">
    <property type="entry name" value="Flagellar_assmbl_FliW_dom_sf"/>
</dbReference>
<comment type="subunit">
    <text evidence="4">Interacts with translational regulator CsrA and flagellin(s).</text>
</comment>
<keyword evidence="2 4" id="KW-1005">Bacterial flagellum biogenesis</keyword>
<dbReference type="PANTHER" id="PTHR39190">
    <property type="entry name" value="FLAGELLAR ASSEMBLY FACTOR FLIW"/>
    <property type="match status" value="1"/>
</dbReference>
<dbReference type="RefSeq" id="WP_066542907.1">
    <property type="nucleotide sequence ID" value="NZ_MASJ01000003.1"/>
</dbReference>
<comment type="subcellular location">
    <subcellularLocation>
        <location evidence="4">Cytoplasm</location>
    </subcellularLocation>
</comment>
<dbReference type="EMBL" id="MASJ01000003">
    <property type="protein sequence ID" value="OCS87426.1"/>
    <property type="molecule type" value="Genomic_DNA"/>
</dbReference>
<name>A0A1C0YJS1_9BACL</name>
<protein>
    <recommendedName>
        <fullName evidence="4">Flagellar assembly factor FliW</fullName>
    </recommendedName>
</protein>
<dbReference type="OrthoDB" id="9801235at2"/>
<comment type="function">
    <text evidence="4">Acts as an anti-CsrA protein, binds CsrA and prevents it from repressing translation of its target genes, one of which is flagellin. Binds to flagellin and participates in the assembly of the flagellum.</text>
</comment>
<evidence type="ECO:0000256" key="1">
    <source>
        <dbReference type="ARBA" id="ARBA00022490"/>
    </source>
</evidence>
<evidence type="ECO:0000256" key="4">
    <source>
        <dbReference type="HAMAP-Rule" id="MF_01185"/>
    </source>
</evidence>
<dbReference type="SUPFAM" id="SSF141457">
    <property type="entry name" value="BH3618-like"/>
    <property type="match status" value="1"/>
</dbReference>
<accession>A0A1C0YJS1</accession>
<sequence>MKIQTKFLGEITITQDDIFTFEAGIPGFSDAKQFVLLPIESDITLATLQCVTNPAIGFIVAYPFAFKTDYAFDLADNDKEELQLEVEEDALVYSIITLKETFESSTMNLLAPIVLNKQTKRGKQLVLQQSERYPLRHPIGTLEGSAK</sequence>
<evidence type="ECO:0000256" key="3">
    <source>
        <dbReference type="ARBA" id="ARBA00022845"/>
    </source>
</evidence>
<reference evidence="5 6" key="1">
    <citation type="submission" date="2016-07" db="EMBL/GenBank/DDBJ databases">
        <title>Caryophanon tenue genome sequencing.</title>
        <authorList>
            <person name="Verma A."/>
            <person name="Pal Y."/>
            <person name="Krishnamurthi S."/>
        </authorList>
    </citation>
    <scope>NUCLEOTIDE SEQUENCE [LARGE SCALE GENOMIC DNA]</scope>
    <source>
        <strain evidence="5 6">DSM 14152</strain>
    </source>
</reference>
<keyword evidence="5" id="KW-0966">Cell projection</keyword>
<dbReference type="PANTHER" id="PTHR39190:SF1">
    <property type="entry name" value="FLAGELLAR ASSEMBLY FACTOR FLIW"/>
    <property type="match status" value="1"/>
</dbReference>
<dbReference type="GO" id="GO:0044780">
    <property type="term" value="P:bacterial-type flagellum assembly"/>
    <property type="evidence" value="ECO:0007669"/>
    <property type="project" value="UniProtKB-UniRule"/>
</dbReference>
<proteinExistence type="inferred from homology"/>
<dbReference type="InterPro" id="IPR003775">
    <property type="entry name" value="Flagellar_assembly_factor_FliW"/>
</dbReference>
<dbReference type="NCBIfam" id="NF009793">
    <property type="entry name" value="PRK13285.1-1"/>
    <property type="match status" value="1"/>
</dbReference>
<dbReference type="AlphaFoldDB" id="A0A1C0YJS1"/>
<keyword evidence="6" id="KW-1185">Reference proteome</keyword>
<dbReference type="STRING" id="33978.A6M13_08900"/>